<reference evidence="4" key="1">
    <citation type="journal article" date="2019" name="Int. J. Syst. Evol. Microbiol.">
        <title>The Global Catalogue of Microorganisms (GCM) 10K type strain sequencing project: providing services to taxonomists for standard genome sequencing and annotation.</title>
        <authorList>
            <consortium name="The Broad Institute Genomics Platform"/>
            <consortium name="The Broad Institute Genome Sequencing Center for Infectious Disease"/>
            <person name="Wu L."/>
            <person name="Ma J."/>
        </authorList>
    </citation>
    <scope>NUCLEOTIDE SEQUENCE [LARGE SCALE GENOMIC DNA]</scope>
    <source>
        <strain evidence="4">CCUG 53252</strain>
    </source>
</reference>
<feature type="chain" id="PRO_5045101850" description="Secreted protein" evidence="2">
    <location>
        <begin position="26"/>
        <end position="206"/>
    </location>
</feature>
<evidence type="ECO:0000256" key="1">
    <source>
        <dbReference type="SAM" id="MobiDB-lite"/>
    </source>
</evidence>
<evidence type="ECO:0000313" key="3">
    <source>
        <dbReference type="EMBL" id="MFC3848727.1"/>
    </source>
</evidence>
<keyword evidence="4" id="KW-1185">Reference proteome</keyword>
<dbReference type="EMBL" id="JBHRZN010000001">
    <property type="protein sequence ID" value="MFC3848727.1"/>
    <property type="molecule type" value="Genomic_DNA"/>
</dbReference>
<accession>A0ABV7ZJJ8</accession>
<feature type="compositionally biased region" description="Polar residues" evidence="1">
    <location>
        <begin position="100"/>
        <end position="114"/>
    </location>
</feature>
<feature type="region of interest" description="Disordered" evidence="1">
    <location>
        <begin position="58"/>
        <end position="114"/>
    </location>
</feature>
<evidence type="ECO:0000313" key="4">
    <source>
        <dbReference type="Proteomes" id="UP001595751"/>
    </source>
</evidence>
<dbReference type="PROSITE" id="PS51257">
    <property type="entry name" value="PROKAR_LIPOPROTEIN"/>
    <property type="match status" value="1"/>
</dbReference>
<proteinExistence type="predicted"/>
<keyword evidence="2" id="KW-0732">Signal</keyword>
<organism evidence="3 4">
    <name type="scientific">Corynebacterium hansenii</name>
    <dbReference type="NCBI Taxonomy" id="394964"/>
    <lineage>
        <taxon>Bacteria</taxon>
        <taxon>Bacillati</taxon>
        <taxon>Actinomycetota</taxon>
        <taxon>Actinomycetes</taxon>
        <taxon>Mycobacteriales</taxon>
        <taxon>Corynebacteriaceae</taxon>
        <taxon>Corynebacterium</taxon>
    </lineage>
</organism>
<protein>
    <recommendedName>
        <fullName evidence="5">Secreted protein</fullName>
    </recommendedName>
</protein>
<evidence type="ECO:0008006" key="5">
    <source>
        <dbReference type="Google" id="ProtNLM"/>
    </source>
</evidence>
<feature type="signal peptide" evidence="2">
    <location>
        <begin position="1"/>
        <end position="25"/>
    </location>
</feature>
<comment type="caution">
    <text evidence="3">The sequence shown here is derived from an EMBL/GenBank/DDBJ whole genome shotgun (WGS) entry which is preliminary data.</text>
</comment>
<dbReference type="RefSeq" id="WP_290292074.1">
    <property type="nucleotide sequence ID" value="NZ_CP047211.1"/>
</dbReference>
<sequence>MIRFAFPHRRNRPALAAAAVFSAIAVTGCGVTIDASRSGAEQPSAADEGPVTVTSIVERPADGAGNRPEPTRHPQATRANENAGDTGMRGSDNPMGYATSAPTSSGTVRASSPSCDSRGILILESVLVHPGDDARSSIGAALDRNPGSEFTVPGACPSLRSRVDGADVYAVYVDYGNDTGALCSAAARTGGNARVLSDRAEYVSPC</sequence>
<name>A0ABV7ZJJ8_9CORY</name>
<gene>
    <name evidence="3" type="ORF">ACFORJ_00890</name>
</gene>
<dbReference type="Proteomes" id="UP001595751">
    <property type="component" value="Unassembled WGS sequence"/>
</dbReference>
<evidence type="ECO:0000256" key="2">
    <source>
        <dbReference type="SAM" id="SignalP"/>
    </source>
</evidence>